<keyword evidence="4" id="KW-1185">Reference proteome</keyword>
<dbReference type="SUPFAM" id="SSF51126">
    <property type="entry name" value="Pectin lyase-like"/>
    <property type="match status" value="1"/>
</dbReference>
<dbReference type="Proteomes" id="UP000245489">
    <property type="component" value="Unassembled WGS sequence"/>
</dbReference>
<feature type="signal peptide" evidence="1">
    <location>
        <begin position="1"/>
        <end position="19"/>
    </location>
</feature>
<keyword evidence="1" id="KW-0732">Signal</keyword>
<proteinExistence type="predicted"/>
<dbReference type="InterPro" id="IPR011050">
    <property type="entry name" value="Pectin_lyase_fold/virulence"/>
</dbReference>
<sequence length="184" mass="19661">MKKLFYLFMALMISQNVLATRYYVKASATGTNNGTSWANAYTSLQSALTIAAANDEIWVAAGTYKPTTGTDRAISFVMKNDLAIYGGFAGTETLLSERNYTTNVTILSGDIGTVNDNSDNSYHVISNFNINSTAILDGFTITKGKASISGNQDGGGMYNSSSSPSIANCIFTDNNANRWGGSYI</sequence>
<reference evidence="3 4" key="1">
    <citation type="submission" date="2018-05" db="EMBL/GenBank/DDBJ databases">
        <title>Genomic Encyclopedia of Archaeal and Bacterial Type Strains, Phase II (KMG-II): from individual species to whole genera.</title>
        <authorList>
            <person name="Goeker M."/>
        </authorList>
    </citation>
    <scope>NUCLEOTIDE SEQUENCE [LARGE SCALE GENOMIC DNA]</scope>
    <source>
        <strain evidence="3 4">DSM 22214</strain>
    </source>
</reference>
<dbReference type="InterPro" id="IPR011459">
    <property type="entry name" value="DUF1565"/>
</dbReference>
<feature type="chain" id="PRO_5016311672" evidence="1">
    <location>
        <begin position="20"/>
        <end position="184"/>
    </location>
</feature>
<dbReference type="EMBL" id="QGGO01000040">
    <property type="protein sequence ID" value="PWK16939.1"/>
    <property type="molecule type" value="Genomic_DNA"/>
</dbReference>
<protein>
    <submittedName>
        <fullName evidence="3">Uncharacterized protein DUF1565</fullName>
    </submittedName>
</protein>
<dbReference type="RefSeq" id="WP_211321260.1">
    <property type="nucleotide sequence ID" value="NZ_QGGO01000040.1"/>
</dbReference>
<evidence type="ECO:0000256" key="1">
    <source>
        <dbReference type="SAM" id="SignalP"/>
    </source>
</evidence>
<dbReference type="Pfam" id="PF07602">
    <property type="entry name" value="DUF1565"/>
    <property type="match status" value="1"/>
</dbReference>
<dbReference type="InterPro" id="IPR012334">
    <property type="entry name" value="Pectin_lyas_fold"/>
</dbReference>
<comment type="caution">
    <text evidence="3">The sequence shown here is derived from an EMBL/GenBank/DDBJ whole genome shotgun (WGS) entry which is preliminary data.</text>
</comment>
<evidence type="ECO:0000313" key="3">
    <source>
        <dbReference type="EMBL" id="PWK16939.1"/>
    </source>
</evidence>
<gene>
    <name evidence="3" type="ORF">LV89_04597</name>
</gene>
<dbReference type="AlphaFoldDB" id="A0A316DI88"/>
<dbReference type="Gene3D" id="2.160.20.10">
    <property type="entry name" value="Single-stranded right-handed beta-helix, Pectin lyase-like"/>
    <property type="match status" value="1"/>
</dbReference>
<accession>A0A316DI88</accession>
<organism evidence="3 4">
    <name type="scientific">Arcicella aurantiaca</name>
    <dbReference type="NCBI Taxonomy" id="591202"/>
    <lineage>
        <taxon>Bacteria</taxon>
        <taxon>Pseudomonadati</taxon>
        <taxon>Bacteroidota</taxon>
        <taxon>Cytophagia</taxon>
        <taxon>Cytophagales</taxon>
        <taxon>Flectobacillaceae</taxon>
        <taxon>Arcicella</taxon>
    </lineage>
</organism>
<evidence type="ECO:0000313" key="4">
    <source>
        <dbReference type="Proteomes" id="UP000245489"/>
    </source>
</evidence>
<evidence type="ECO:0000259" key="2">
    <source>
        <dbReference type="Pfam" id="PF07602"/>
    </source>
</evidence>
<feature type="domain" description="DUF1565" evidence="2">
    <location>
        <begin position="30"/>
        <end position="175"/>
    </location>
</feature>
<name>A0A316DI88_9BACT</name>